<keyword evidence="2" id="KW-1185">Reference proteome</keyword>
<evidence type="ECO:0000313" key="1">
    <source>
        <dbReference type="EMBL" id="KLJ10632.1"/>
    </source>
</evidence>
<name>A0A0H1BHW7_9EURO</name>
<accession>A0A0H1BHW7</accession>
<organism evidence="1 2">
    <name type="scientific">Blastomyces silverae</name>
    <dbReference type="NCBI Taxonomy" id="2060906"/>
    <lineage>
        <taxon>Eukaryota</taxon>
        <taxon>Fungi</taxon>
        <taxon>Dikarya</taxon>
        <taxon>Ascomycota</taxon>
        <taxon>Pezizomycotina</taxon>
        <taxon>Eurotiomycetes</taxon>
        <taxon>Eurotiomycetidae</taxon>
        <taxon>Onygenales</taxon>
        <taxon>Ajellomycetaceae</taxon>
        <taxon>Blastomyces</taxon>
    </lineage>
</organism>
<comment type="caution">
    <text evidence="1">The sequence shown here is derived from an EMBL/GenBank/DDBJ whole genome shotgun (WGS) entry which is preliminary data.</text>
</comment>
<protein>
    <submittedName>
        <fullName evidence="1">Uncharacterized protein</fullName>
    </submittedName>
</protein>
<dbReference type="OrthoDB" id="2861623at2759"/>
<reference evidence="2" key="1">
    <citation type="journal article" date="2015" name="PLoS Genet.">
        <title>The dynamic genome and transcriptome of the human fungal pathogen Blastomyces and close relative Emmonsia.</title>
        <authorList>
            <person name="Munoz J.F."/>
            <person name="Gauthier G.M."/>
            <person name="Desjardins C.A."/>
            <person name="Gallo J.E."/>
            <person name="Holder J."/>
            <person name="Sullivan T.D."/>
            <person name="Marty A.J."/>
            <person name="Carmen J.C."/>
            <person name="Chen Z."/>
            <person name="Ding L."/>
            <person name="Gujja S."/>
            <person name="Magrini V."/>
            <person name="Misas E."/>
            <person name="Mitreva M."/>
            <person name="Priest M."/>
            <person name="Saif S."/>
            <person name="Whiston E.A."/>
            <person name="Young S."/>
            <person name="Zeng Q."/>
            <person name="Goldman W.E."/>
            <person name="Mardis E.R."/>
            <person name="Taylor J.W."/>
            <person name="McEwen J.G."/>
            <person name="Clay O.K."/>
            <person name="Klein B.S."/>
            <person name="Cuomo C.A."/>
        </authorList>
    </citation>
    <scope>NUCLEOTIDE SEQUENCE [LARGE SCALE GENOMIC DNA]</scope>
    <source>
        <strain evidence="2">UAMH 139</strain>
    </source>
</reference>
<proteinExistence type="predicted"/>
<gene>
    <name evidence="1" type="ORF">EMPG_13994</name>
</gene>
<evidence type="ECO:0000313" key="2">
    <source>
        <dbReference type="Proteomes" id="UP000053573"/>
    </source>
</evidence>
<dbReference type="AlphaFoldDB" id="A0A0H1BHW7"/>
<sequence>MAVSRTSLVVARREPDGLLAVMSSDGNAVIPENDRPKILYAAQNVNMLHEFESQ</sequence>
<dbReference type="Proteomes" id="UP000053573">
    <property type="component" value="Unassembled WGS sequence"/>
</dbReference>
<dbReference type="EMBL" id="LDEV01001953">
    <property type="protein sequence ID" value="KLJ10632.1"/>
    <property type="molecule type" value="Genomic_DNA"/>
</dbReference>